<evidence type="ECO:0000313" key="3">
    <source>
        <dbReference type="Proteomes" id="UP000197138"/>
    </source>
</evidence>
<dbReference type="Pfam" id="PF10217">
    <property type="entry name" value="DUF2039"/>
    <property type="match status" value="1"/>
</dbReference>
<feature type="compositionally biased region" description="Polar residues" evidence="1">
    <location>
        <begin position="499"/>
        <end position="511"/>
    </location>
</feature>
<gene>
    <name evidence="2" type="ORF">CDL15_Pgr020476</name>
</gene>
<organism evidence="2 3">
    <name type="scientific">Punica granatum</name>
    <name type="common">Pomegranate</name>
    <dbReference type="NCBI Taxonomy" id="22663"/>
    <lineage>
        <taxon>Eukaryota</taxon>
        <taxon>Viridiplantae</taxon>
        <taxon>Streptophyta</taxon>
        <taxon>Embryophyta</taxon>
        <taxon>Tracheophyta</taxon>
        <taxon>Spermatophyta</taxon>
        <taxon>Magnoliopsida</taxon>
        <taxon>eudicotyledons</taxon>
        <taxon>Gunneridae</taxon>
        <taxon>Pentapetalae</taxon>
        <taxon>rosids</taxon>
        <taxon>malvids</taxon>
        <taxon>Myrtales</taxon>
        <taxon>Lythraceae</taxon>
        <taxon>Punica</taxon>
    </lineage>
</organism>
<proteinExistence type="predicted"/>
<evidence type="ECO:0000313" key="2">
    <source>
        <dbReference type="EMBL" id="OWM64509.1"/>
    </source>
</evidence>
<dbReference type="SUPFAM" id="SSF48371">
    <property type="entry name" value="ARM repeat"/>
    <property type="match status" value="1"/>
</dbReference>
<feature type="compositionally biased region" description="Low complexity" evidence="1">
    <location>
        <begin position="457"/>
        <end position="488"/>
    </location>
</feature>
<feature type="compositionally biased region" description="Acidic residues" evidence="1">
    <location>
        <begin position="205"/>
        <end position="242"/>
    </location>
</feature>
<sequence length="511" mass="56621">MSTRRGPPKHQNQYAWKPNAGRKINETVTKGFNVAAVSLFVQCCTEKEVGGRLRPLSEITGVCLRCKEQIEWKRRYGKYKPLAEPAKCQVCSKRNVRQAYHNLCRGCAKDQNVCAKCRCHVGSVVGRDSSELEVEQKMLEEAIKNARERDRRTLLRAMNKGKSNSSGKPATEKVNKVGELFPSSSLEDYAKSGGGGGAGYNNGKEDEEDENREEEDGDEAEEEEEEDDNDDDNDDEEGDGSEEDKNPQAQSAVGPYHLRWQVSNLQTQVGFLLEQLRADRHEEEAFAKFSDQVICIAVSLDKLAVSRSPGQVIENSLPGIGEVRHVDEDASDPKESEAGEGSSSSWVFKAGELKNYTSPKPNRAIGKKTFLGVEVINPSMGMGCARMATYLYRFMTHKLHGTCPDDYELAQKLMAGGCDPLPRRRCFSRTPSHYTKPFPIESSRWTQPSDHNKFCGTNTSARTTRASSPQRRSAKEASSSAQIASTSQVGDGKLRAMQKSLQSSRSIKSLA</sequence>
<accession>A0A218VW75</accession>
<dbReference type="Proteomes" id="UP000197138">
    <property type="component" value="Unassembled WGS sequence"/>
</dbReference>
<evidence type="ECO:0000256" key="1">
    <source>
        <dbReference type="SAM" id="MobiDB-lite"/>
    </source>
</evidence>
<dbReference type="InterPro" id="IPR016024">
    <property type="entry name" value="ARM-type_fold"/>
</dbReference>
<dbReference type="PANTHER" id="PTHR22876">
    <property type="entry name" value="ZGC:101016"/>
    <property type="match status" value="1"/>
</dbReference>
<dbReference type="EMBL" id="MTKT01005809">
    <property type="protein sequence ID" value="OWM64509.1"/>
    <property type="molecule type" value="Genomic_DNA"/>
</dbReference>
<feature type="region of interest" description="Disordered" evidence="1">
    <location>
        <begin position="185"/>
        <end position="250"/>
    </location>
</feature>
<dbReference type="AlphaFoldDB" id="A0A218VW75"/>
<dbReference type="InterPro" id="IPR019351">
    <property type="entry name" value="DUF2039"/>
</dbReference>
<comment type="caution">
    <text evidence="2">The sequence shown here is derived from an EMBL/GenBank/DDBJ whole genome shotgun (WGS) entry which is preliminary data.</text>
</comment>
<feature type="region of interest" description="Disordered" evidence="1">
    <location>
        <begin position="438"/>
        <end position="511"/>
    </location>
</feature>
<name>A0A218VW75_PUNGR</name>
<reference evidence="3" key="1">
    <citation type="journal article" date="2017" name="Plant J.">
        <title>The pomegranate (Punica granatum L.) genome and the genomics of punicalagin biosynthesis.</title>
        <authorList>
            <person name="Qin G."/>
            <person name="Xu C."/>
            <person name="Ming R."/>
            <person name="Tang H."/>
            <person name="Guyot R."/>
            <person name="Kramer E.M."/>
            <person name="Hu Y."/>
            <person name="Yi X."/>
            <person name="Qi Y."/>
            <person name="Xu X."/>
            <person name="Gao Z."/>
            <person name="Pan H."/>
            <person name="Jian J."/>
            <person name="Tian Y."/>
            <person name="Yue Z."/>
            <person name="Xu Y."/>
        </authorList>
    </citation>
    <scope>NUCLEOTIDE SEQUENCE [LARGE SCALE GENOMIC DNA]</scope>
    <source>
        <strain evidence="3">cv. Dabenzi</strain>
    </source>
</reference>
<dbReference type="PANTHER" id="PTHR22876:SF5">
    <property type="entry name" value="CHROMOSOME 9 OPEN READING FRAME 85"/>
    <property type="match status" value="1"/>
</dbReference>
<protein>
    <submittedName>
        <fullName evidence="2">Uncharacterized protein</fullName>
    </submittedName>
</protein>